<name>A0A4Q7UCR6_9ACTN</name>
<sequence length="168" mass="18187">MSRCDHVAPVPLYPLPVALPSDERERLLSLYRDRVDTYAGVDAGYRQRWRSWCGTLLSFGGSLVVPPARPDFDLEELLASGSAFGSAVQCVQGDAGKCHRNVAVCWIDGAIESIGTGYALSADELWRQHSWGVDSDGAVVETTDERRAYVGIVLPARGPSMQFAGSNA</sequence>
<evidence type="ECO:0000313" key="2">
    <source>
        <dbReference type="Proteomes" id="UP000293781"/>
    </source>
</evidence>
<protein>
    <submittedName>
        <fullName evidence="1">Uncharacterized protein</fullName>
    </submittedName>
</protein>
<evidence type="ECO:0000313" key="1">
    <source>
        <dbReference type="EMBL" id="RZT77219.1"/>
    </source>
</evidence>
<organism evidence="1 2">
    <name type="scientific">Micromonospora violae</name>
    <dbReference type="NCBI Taxonomy" id="1278207"/>
    <lineage>
        <taxon>Bacteria</taxon>
        <taxon>Bacillati</taxon>
        <taxon>Actinomycetota</taxon>
        <taxon>Actinomycetes</taxon>
        <taxon>Micromonosporales</taxon>
        <taxon>Micromonosporaceae</taxon>
        <taxon>Micromonospora</taxon>
    </lineage>
</organism>
<dbReference type="Proteomes" id="UP000293781">
    <property type="component" value="Unassembled WGS sequence"/>
</dbReference>
<gene>
    <name evidence="1" type="ORF">EV382_0365</name>
</gene>
<dbReference type="EMBL" id="SHKK01000001">
    <property type="protein sequence ID" value="RZT77219.1"/>
    <property type="molecule type" value="Genomic_DNA"/>
</dbReference>
<reference evidence="1 2" key="1">
    <citation type="submission" date="2019-02" db="EMBL/GenBank/DDBJ databases">
        <title>Sequencing the genomes of 1000 actinobacteria strains.</title>
        <authorList>
            <person name="Klenk H.-P."/>
        </authorList>
    </citation>
    <scope>NUCLEOTIDE SEQUENCE [LARGE SCALE GENOMIC DNA]</scope>
    <source>
        <strain evidence="1 2">DSM 45888</strain>
    </source>
</reference>
<accession>A0A4Q7UCR6</accession>
<dbReference type="AlphaFoldDB" id="A0A4Q7UCR6"/>
<keyword evidence="2" id="KW-1185">Reference proteome</keyword>
<comment type="caution">
    <text evidence="1">The sequence shown here is derived from an EMBL/GenBank/DDBJ whole genome shotgun (WGS) entry which is preliminary data.</text>
</comment>
<proteinExistence type="predicted"/>